<sequence length="507" mass="54107">MAAARGRPLAPDDERRVASSEALRGAPRAALERLARLRAAAHGEARGRLWLESARLARAARAFDDAHAAAESALGLLPGPGRASALLERARAQRDLGRLEPALSDFAAAAAAESGAAAFQAWWEAGRAAEARGRWRAGAAHYARAAAEPHRRAGEARRRAGLLWRAAGEDDSARAAWERGEDEGSRFWLGVSLRARDRARADSLLAAVAAVPGYTFYRAAARDTLGLGGWPGAVAETGAPGNAEFAAGLAMCTAARTREPESLLGALDLARCAADAGFEGDAERLLSRLMAGDPRLVPEGVEPAPTTWLAAARTAYLAGRPRPAIVLAERALRAAEGCADSLRWTLVPWLYPPAYAEHIAHGPEGLEPALLYALIWQESRFDAAARSSSGALGLGQLMRPTAGDVARWLGEPRPDEAALFEPGRSVRYAARYLRWLLGRFDGNLAVALTAYNAGPGTVPRGWRDVVARGGDALWVELAPSPEAQDYARRIFAVRQAYRELRPAVASR</sequence>
<dbReference type="InterPro" id="IPR023346">
    <property type="entry name" value="Lysozyme-like_dom_sf"/>
</dbReference>
<dbReference type="PANTHER" id="PTHR37423:SF2">
    <property type="entry name" value="MEMBRANE-BOUND LYTIC MUREIN TRANSGLYCOSYLASE C"/>
    <property type="match status" value="1"/>
</dbReference>
<organism evidence="3">
    <name type="scientific">Eiseniibacteriota bacterium</name>
    <dbReference type="NCBI Taxonomy" id="2212470"/>
    <lineage>
        <taxon>Bacteria</taxon>
        <taxon>Candidatus Eiseniibacteriota</taxon>
    </lineage>
</organism>
<feature type="domain" description="Transglycosylase SLT" evidence="2">
    <location>
        <begin position="364"/>
        <end position="460"/>
    </location>
</feature>
<gene>
    <name evidence="3" type="ORF">ENR23_00640</name>
</gene>
<dbReference type="CDD" id="cd13401">
    <property type="entry name" value="Slt70-like"/>
    <property type="match status" value="1"/>
</dbReference>
<dbReference type="AlphaFoldDB" id="A0A832MIL3"/>
<evidence type="ECO:0000256" key="1">
    <source>
        <dbReference type="SAM" id="MobiDB-lite"/>
    </source>
</evidence>
<dbReference type="EMBL" id="DSQF01000002">
    <property type="protein sequence ID" value="HGZ41932.1"/>
    <property type="molecule type" value="Genomic_DNA"/>
</dbReference>
<dbReference type="InterPro" id="IPR011990">
    <property type="entry name" value="TPR-like_helical_dom_sf"/>
</dbReference>
<dbReference type="SUPFAM" id="SSF48452">
    <property type="entry name" value="TPR-like"/>
    <property type="match status" value="1"/>
</dbReference>
<protein>
    <submittedName>
        <fullName evidence="3">Lytic transglycosylase domain-containing protein</fullName>
    </submittedName>
</protein>
<evidence type="ECO:0000259" key="2">
    <source>
        <dbReference type="Pfam" id="PF01464"/>
    </source>
</evidence>
<feature type="region of interest" description="Disordered" evidence="1">
    <location>
        <begin position="1"/>
        <end position="22"/>
    </location>
</feature>
<accession>A0A832MIL3</accession>
<proteinExistence type="predicted"/>
<name>A0A832MIL3_UNCEI</name>
<dbReference type="SUPFAM" id="SSF53955">
    <property type="entry name" value="Lysozyme-like"/>
    <property type="match status" value="1"/>
</dbReference>
<comment type="caution">
    <text evidence="3">The sequence shown here is derived from an EMBL/GenBank/DDBJ whole genome shotgun (WGS) entry which is preliminary data.</text>
</comment>
<dbReference type="InterPro" id="IPR008258">
    <property type="entry name" value="Transglycosylase_SLT_dom_1"/>
</dbReference>
<dbReference type="Gene3D" id="1.10.530.10">
    <property type="match status" value="1"/>
</dbReference>
<evidence type="ECO:0000313" key="3">
    <source>
        <dbReference type="EMBL" id="HGZ41932.1"/>
    </source>
</evidence>
<reference evidence="3" key="1">
    <citation type="journal article" date="2020" name="mSystems">
        <title>Genome- and Community-Level Interaction Insights into Carbon Utilization and Element Cycling Functions of Hydrothermarchaeota in Hydrothermal Sediment.</title>
        <authorList>
            <person name="Zhou Z."/>
            <person name="Liu Y."/>
            <person name="Xu W."/>
            <person name="Pan J."/>
            <person name="Luo Z.H."/>
            <person name="Li M."/>
        </authorList>
    </citation>
    <scope>NUCLEOTIDE SEQUENCE [LARGE SCALE GENOMIC DNA]</scope>
    <source>
        <strain evidence="3">SpSt-381</strain>
    </source>
</reference>
<dbReference type="Pfam" id="PF01464">
    <property type="entry name" value="SLT"/>
    <property type="match status" value="1"/>
</dbReference>
<dbReference type="PANTHER" id="PTHR37423">
    <property type="entry name" value="SOLUBLE LYTIC MUREIN TRANSGLYCOSYLASE-RELATED"/>
    <property type="match status" value="1"/>
</dbReference>
<dbReference type="Gene3D" id="1.25.40.10">
    <property type="entry name" value="Tetratricopeptide repeat domain"/>
    <property type="match status" value="1"/>
</dbReference>